<dbReference type="PANTHER" id="PTHR43181:SF1">
    <property type="entry name" value="2-C-METHYL-D-ERYTHRITOL 2,4-CYCLODIPHOSPHATE SYNTHASE, CHLOROPLASTIC"/>
    <property type="match status" value="1"/>
</dbReference>
<dbReference type="NCBIfam" id="TIGR00151">
    <property type="entry name" value="ispF"/>
    <property type="match status" value="1"/>
</dbReference>
<dbReference type="GO" id="GO:0046872">
    <property type="term" value="F:metal ion binding"/>
    <property type="evidence" value="ECO:0007669"/>
    <property type="project" value="UniProtKB-KW"/>
</dbReference>
<dbReference type="Pfam" id="PF02542">
    <property type="entry name" value="YgbB"/>
    <property type="match status" value="1"/>
</dbReference>
<comment type="caution">
    <text evidence="11">The sequence shown here is derived from an EMBL/GenBank/DDBJ whole genome shotgun (WGS) entry which is preliminary data.</text>
</comment>
<dbReference type="RefSeq" id="WP_005910175.1">
    <property type="nucleotide sequence ID" value="NZ_AKCE01000001.1"/>
</dbReference>
<feature type="binding site" evidence="8">
    <location>
        <begin position="62"/>
        <end position="66"/>
    </location>
    <ligand>
        <name>4-CDP-2-C-methyl-D-erythritol 2-phosphate</name>
        <dbReference type="ChEBI" id="CHEBI:57919"/>
    </ligand>
</feature>
<dbReference type="SUPFAM" id="SSF69765">
    <property type="entry name" value="IpsF-like"/>
    <property type="match status" value="1"/>
</dbReference>
<dbReference type="InterPro" id="IPR036571">
    <property type="entry name" value="MECDP_synthase_sf"/>
</dbReference>
<gene>
    <name evidence="8" type="primary">ispF</name>
    <name evidence="11" type="ORF">HMPREF9942_01429</name>
</gene>
<dbReference type="HOGENOM" id="CLU_084630_2_0_0"/>
<keyword evidence="7 8" id="KW-0456">Lyase</keyword>
<comment type="cofactor">
    <cofactor evidence="8">
        <name>a divalent metal cation</name>
        <dbReference type="ChEBI" id="CHEBI:60240"/>
    </cofactor>
    <text evidence="8">Binds 1 divalent metal cation per subunit.</text>
</comment>
<feature type="binding site" evidence="8">
    <location>
        <position position="9"/>
    </location>
    <ligand>
        <name>a divalent metal cation</name>
        <dbReference type="ChEBI" id="CHEBI:60240"/>
    </ligand>
</feature>
<dbReference type="AlphaFoldDB" id="H1HG28"/>
<dbReference type="EMBL" id="AGEH01000019">
    <property type="protein sequence ID" value="EHO77128.1"/>
    <property type="molecule type" value="Genomic_DNA"/>
</dbReference>
<dbReference type="Proteomes" id="UP000004565">
    <property type="component" value="Unassembled WGS sequence"/>
</dbReference>
<evidence type="ECO:0000256" key="9">
    <source>
        <dbReference type="RuleBase" id="RU004395"/>
    </source>
</evidence>
<dbReference type="PROSITE" id="PS01350">
    <property type="entry name" value="ISPF"/>
    <property type="match status" value="1"/>
</dbReference>
<feature type="site" description="Transition state stabilizer" evidence="8">
    <location>
        <position position="134"/>
    </location>
</feature>
<dbReference type="EC" id="4.6.1.12" evidence="4 8"/>
<dbReference type="FunFam" id="3.30.1330.50:FF:000001">
    <property type="entry name" value="2-C-methyl-D-erythritol 2,4-cyclodiphosphate synthase"/>
    <property type="match status" value="1"/>
</dbReference>
<name>H1HG28_9FUSO</name>
<evidence type="ECO:0000256" key="1">
    <source>
        <dbReference type="ARBA" id="ARBA00000200"/>
    </source>
</evidence>
<dbReference type="GO" id="GO:0016114">
    <property type="term" value="P:terpenoid biosynthetic process"/>
    <property type="evidence" value="ECO:0007669"/>
    <property type="project" value="InterPro"/>
</dbReference>
<feature type="binding site" evidence="8">
    <location>
        <begin position="57"/>
        <end position="59"/>
    </location>
    <ligand>
        <name>4-CDP-2-C-methyl-D-erythritol 2-phosphate</name>
        <dbReference type="ChEBI" id="CHEBI:57919"/>
    </ligand>
</feature>
<evidence type="ECO:0000256" key="5">
    <source>
        <dbReference type="ARBA" id="ARBA00022723"/>
    </source>
</evidence>
<feature type="domain" description="2-C-methyl-D-erythritol 2,4-cyclodiphosphate synthase" evidence="10">
    <location>
        <begin position="2"/>
        <end position="155"/>
    </location>
</feature>
<proteinExistence type="inferred from homology"/>
<evidence type="ECO:0000313" key="12">
    <source>
        <dbReference type="Proteomes" id="UP000004565"/>
    </source>
</evidence>
<organism evidence="11 12">
    <name type="scientific">Fusobacterium animalis F0419</name>
    <dbReference type="NCBI Taxonomy" id="999414"/>
    <lineage>
        <taxon>Bacteria</taxon>
        <taxon>Fusobacteriati</taxon>
        <taxon>Fusobacteriota</taxon>
        <taxon>Fusobacteriia</taxon>
        <taxon>Fusobacteriales</taxon>
        <taxon>Fusobacteriaceae</taxon>
        <taxon>Fusobacterium</taxon>
    </lineage>
</organism>
<feature type="binding site" evidence="8">
    <location>
        <begin position="35"/>
        <end position="36"/>
    </location>
    <ligand>
        <name>4-CDP-2-C-methyl-D-erythritol 2-phosphate</name>
        <dbReference type="ChEBI" id="CHEBI:57919"/>
    </ligand>
</feature>
<evidence type="ECO:0000256" key="6">
    <source>
        <dbReference type="ARBA" id="ARBA00023229"/>
    </source>
</evidence>
<evidence type="ECO:0000256" key="3">
    <source>
        <dbReference type="ARBA" id="ARBA00008480"/>
    </source>
</evidence>
<keyword evidence="6 8" id="KW-0414">Isoprene biosynthesis</keyword>
<dbReference type="InterPro" id="IPR003526">
    <property type="entry name" value="MECDP_synthase"/>
</dbReference>
<evidence type="ECO:0000256" key="4">
    <source>
        <dbReference type="ARBA" id="ARBA00012579"/>
    </source>
</evidence>
<accession>H1HG28</accession>
<comment type="similarity">
    <text evidence="3 8 9">Belongs to the IspF family.</text>
</comment>
<sequence>MLRIGNGYDVHRLVEGRKLMLGGVEVPYTKGVLGHSDGDVLLHAITDAIIGALGLGDIGLHFPDNDENLKDIDSAILLKKINNIMKEKNYKIVNLDTIIVIQKPKLRPYIDSIRDNIAKILEIDSELINVKAKTEEKLGFTGDESGVKSYCVVLLEKEIELSINI</sequence>
<comment type="caution">
    <text evidence="8">Lacks conserved residue(s) required for the propagation of feature annotation.</text>
</comment>
<comment type="catalytic activity">
    <reaction evidence="1 8 9">
        <text>4-CDP-2-C-methyl-D-erythritol 2-phosphate = 2-C-methyl-D-erythritol 2,4-cyclic diphosphate + CMP</text>
        <dbReference type="Rhea" id="RHEA:23864"/>
        <dbReference type="ChEBI" id="CHEBI:57919"/>
        <dbReference type="ChEBI" id="CHEBI:58483"/>
        <dbReference type="ChEBI" id="CHEBI:60377"/>
        <dbReference type="EC" id="4.6.1.12"/>
    </reaction>
</comment>
<feature type="binding site" evidence="8">
    <location>
        <position position="140"/>
    </location>
    <ligand>
        <name>4-CDP-2-C-methyl-D-erythritol 2-phosphate</name>
        <dbReference type="ChEBI" id="CHEBI:57919"/>
    </ligand>
</feature>
<dbReference type="HAMAP" id="MF_00107">
    <property type="entry name" value="IspF"/>
    <property type="match status" value="1"/>
</dbReference>
<evidence type="ECO:0000256" key="2">
    <source>
        <dbReference type="ARBA" id="ARBA00004709"/>
    </source>
</evidence>
<keyword evidence="5 8" id="KW-0479">Metal-binding</keyword>
<evidence type="ECO:0000259" key="10">
    <source>
        <dbReference type="Pfam" id="PF02542"/>
    </source>
</evidence>
<comment type="subunit">
    <text evidence="8">Homotrimer.</text>
</comment>
<dbReference type="PANTHER" id="PTHR43181">
    <property type="entry name" value="2-C-METHYL-D-ERYTHRITOL 2,4-CYCLODIPHOSPHATE SYNTHASE, CHLOROPLASTIC"/>
    <property type="match status" value="1"/>
</dbReference>
<dbReference type="CDD" id="cd00554">
    <property type="entry name" value="MECDP_synthase"/>
    <property type="match status" value="1"/>
</dbReference>
<dbReference type="PATRIC" id="fig|999414.3.peg.1425"/>
<feature type="site" description="Transition state stabilizer" evidence="8">
    <location>
        <position position="35"/>
    </location>
</feature>
<feature type="binding site" evidence="8">
    <location>
        <position position="11"/>
    </location>
    <ligand>
        <name>a divalent metal cation</name>
        <dbReference type="ChEBI" id="CHEBI:60240"/>
    </ligand>
</feature>
<feature type="binding site" evidence="8">
    <location>
        <begin position="9"/>
        <end position="11"/>
    </location>
    <ligand>
        <name>4-CDP-2-C-methyl-D-erythritol 2-phosphate</name>
        <dbReference type="ChEBI" id="CHEBI:57919"/>
    </ligand>
</feature>
<dbReference type="UniPathway" id="UPA00056">
    <property type="reaction ID" value="UER00095"/>
</dbReference>
<comment type="pathway">
    <text evidence="2 8">Isoprenoid biosynthesis; isopentenyl diphosphate biosynthesis via DXP pathway; isopentenyl diphosphate from 1-deoxy-D-xylulose 5-phosphate: step 4/6.</text>
</comment>
<dbReference type="Gene3D" id="3.30.1330.50">
    <property type="entry name" value="2-C-methyl-D-erythritol 2,4-cyclodiphosphate synthase"/>
    <property type="match status" value="1"/>
</dbReference>
<protein>
    <recommendedName>
        <fullName evidence="4 8">2-C-methyl-D-erythritol 2,4-cyclodiphosphate synthase</fullName>
        <shortName evidence="8">MECDP-synthase</shortName>
        <shortName evidence="8">MECPP-synthase</shortName>
        <shortName evidence="8">MECPS</shortName>
        <ecNumber evidence="4 8">4.6.1.12</ecNumber>
    </recommendedName>
</protein>
<feature type="binding site" evidence="8">
    <location>
        <position position="43"/>
    </location>
    <ligand>
        <name>a divalent metal cation</name>
        <dbReference type="ChEBI" id="CHEBI:60240"/>
    </ligand>
</feature>
<evidence type="ECO:0000256" key="7">
    <source>
        <dbReference type="ARBA" id="ARBA00023239"/>
    </source>
</evidence>
<comment type="function">
    <text evidence="8">Involved in the biosynthesis of isopentenyl diphosphate (IPP) and dimethylallyl diphosphate (DMAPP), two major building blocks of isoprenoid compounds. Catalyzes the conversion of 4-diphosphocytidyl-2-C-methyl-D-erythritol 2-phosphate (CDP-ME2P) to 2-C-methyl-D-erythritol 2,4-cyclodiphosphate (ME-CPP) with a corresponding release of cytidine 5-monophosphate (CMP).</text>
</comment>
<evidence type="ECO:0000313" key="11">
    <source>
        <dbReference type="EMBL" id="EHO77128.1"/>
    </source>
</evidence>
<reference evidence="11 12" key="1">
    <citation type="submission" date="2011-12" db="EMBL/GenBank/DDBJ databases">
        <title>The Genome Sequence of Fusobacterium nucleatum subsp. animalis OT 420.</title>
        <authorList>
            <consortium name="The Broad Institute Genome Sequencing Platform"/>
            <person name="Earl A."/>
            <person name="Ward D."/>
            <person name="Feldgarden M."/>
            <person name="Gevers D."/>
            <person name="Izard J."/>
            <person name="Blanton J.M."/>
            <person name="Mathney J."/>
            <person name="Tanner A.C."/>
            <person name="Dewhirst F.E."/>
            <person name="Young S.K."/>
            <person name="Zeng Q."/>
            <person name="Gargeya S."/>
            <person name="Fitzgerald M."/>
            <person name="Haas B."/>
            <person name="Abouelleil A."/>
            <person name="Alvarado L."/>
            <person name="Arachchi H.M."/>
            <person name="Berlin A."/>
            <person name="Chapman S.B."/>
            <person name="Gearin G."/>
            <person name="Goldberg J."/>
            <person name="Griggs A."/>
            <person name="Gujja S."/>
            <person name="Hansen M."/>
            <person name="Heiman D."/>
            <person name="Howarth C."/>
            <person name="Larimer J."/>
            <person name="Lui A."/>
            <person name="MacDonald P.J.P."/>
            <person name="McCowen C."/>
            <person name="Montmayeur A."/>
            <person name="Murphy C."/>
            <person name="Neiman D."/>
            <person name="Pearson M."/>
            <person name="Priest M."/>
            <person name="Roberts A."/>
            <person name="Saif S."/>
            <person name="Shea T."/>
            <person name="Sisk P."/>
            <person name="Stolte C."/>
            <person name="Sykes S."/>
            <person name="Wortman J."/>
            <person name="Nusbaum C."/>
            <person name="Birren B."/>
        </authorList>
    </citation>
    <scope>NUCLEOTIDE SEQUENCE [LARGE SCALE GENOMIC DNA]</scope>
    <source>
        <strain evidence="12">F0419</strain>
    </source>
</reference>
<evidence type="ECO:0000256" key="8">
    <source>
        <dbReference type="HAMAP-Rule" id="MF_00107"/>
    </source>
</evidence>
<dbReference type="GO" id="GO:0008685">
    <property type="term" value="F:2-C-methyl-D-erythritol 2,4-cyclodiphosphate synthase activity"/>
    <property type="evidence" value="ECO:0007669"/>
    <property type="project" value="UniProtKB-UniRule"/>
</dbReference>
<dbReference type="InterPro" id="IPR020555">
    <property type="entry name" value="MECDP_synthase_CS"/>
</dbReference>
<dbReference type="GO" id="GO:0019288">
    <property type="term" value="P:isopentenyl diphosphate biosynthetic process, methylerythritol 4-phosphate pathway"/>
    <property type="evidence" value="ECO:0007669"/>
    <property type="project" value="UniProtKB-UniRule"/>
</dbReference>